<comment type="caution">
    <text evidence="1">The sequence shown here is derived from an EMBL/GenBank/DDBJ whole genome shotgun (WGS) entry which is preliminary data.</text>
</comment>
<accession>A0ABW6R5M5</accession>
<reference evidence="1 2" key="1">
    <citation type="submission" date="2024-10" db="EMBL/GenBank/DDBJ databases">
        <title>The Natural Products Discovery Center: Release of the First 8490 Sequenced Strains for Exploring Actinobacteria Biosynthetic Diversity.</title>
        <authorList>
            <person name="Kalkreuter E."/>
            <person name="Kautsar S.A."/>
            <person name="Yang D."/>
            <person name="Bader C.D."/>
            <person name="Teijaro C.N."/>
            <person name="Fluegel L."/>
            <person name="Davis C.M."/>
            <person name="Simpson J.R."/>
            <person name="Lauterbach L."/>
            <person name="Steele A.D."/>
            <person name="Gui C."/>
            <person name="Meng S."/>
            <person name="Li G."/>
            <person name="Viehrig K."/>
            <person name="Ye F."/>
            <person name="Su P."/>
            <person name="Kiefer A.F."/>
            <person name="Nichols A."/>
            <person name="Cepeda A.J."/>
            <person name="Yan W."/>
            <person name="Fan B."/>
            <person name="Jiang Y."/>
            <person name="Adhikari A."/>
            <person name="Zheng C.-J."/>
            <person name="Schuster L."/>
            <person name="Cowan T.M."/>
            <person name="Smanski M.J."/>
            <person name="Chevrette M.G."/>
            <person name="De Carvalho L.P.S."/>
            <person name="Shen B."/>
        </authorList>
    </citation>
    <scope>NUCLEOTIDE SEQUENCE [LARGE SCALE GENOMIC DNA]</scope>
    <source>
        <strain evidence="1 2">NPDC003040</strain>
    </source>
</reference>
<evidence type="ECO:0000313" key="2">
    <source>
        <dbReference type="Proteomes" id="UP001601948"/>
    </source>
</evidence>
<keyword evidence="2" id="KW-1185">Reference proteome</keyword>
<sequence length="120" mass="12778">MASEIGQVLVSSEIRRNDRLVVVTAGVPQRFSHPTDNGYLCRVRIDGLGSGPITIESIDTAAEGALVGGLTKASNELSITLTALLAEACIGVRTGQTFRHSAFRGTRPDTIADPPITRFR</sequence>
<dbReference type="EMBL" id="JBIAPI010000016">
    <property type="protein sequence ID" value="MFF3228822.1"/>
    <property type="molecule type" value="Genomic_DNA"/>
</dbReference>
<gene>
    <name evidence="1" type="ORF">ACFYV7_38930</name>
</gene>
<evidence type="ECO:0000313" key="1">
    <source>
        <dbReference type="EMBL" id="MFF3228822.1"/>
    </source>
</evidence>
<organism evidence="1 2">
    <name type="scientific">Nocardia suismassiliense</name>
    <dbReference type="NCBI Taxonomy" id="2077092"/>
    <lineage>
        <taxon>Bacteria</taxon>
        <taxon>Bacillati</taxon>
        <taxon>Actinomycetota</taxon>
        <taxon>Actinomycetes</taxon>
        <taxon>Mycobacteriales</taxon>
        <taxon>Nocardiaceae</taxon>
        <taxon>Nocardia</taxon>
    </lineage>
</organism>
<proteinExistence type="predicted"/>
<dbReference type="Proteomes" id="UP001601948">
    <property type="component" value="Unassembled WGS sequence"/>
</dbReference>
<name>A0ABW6R5M5_9NOCA</name>
<dbReference type="RefSeq" id="WP_387725922.1">
    <property type="nucleotide sequence ID" value="NZ_JBIAPI010000016.1"/>
</dbReference>
<protein>
    <submittedName>
        <fullName evidence="1">Uncharacterized protein</fullName>
    </submittedName>
</protein>